<dbReference type="Proteomes" id="UP000306918">
    <property type="component" value="Unassembled WGS sequence"/>
</dbReference>
<evidence type="ECO:0000256" key="1">
    <source>
        <dbReference type="PROSITE-ProRule" id="PRU01211"/>
    </source>
</evidence>
<dbReference type="RefSeq" id="WP_136575661.1">
    <property type="nucleotide sequence ID" value="NZ_STFF01000001.1"/>
</dbReference>
<evidence type="ECO:0000313" key="4">
    <source>
        <dbReference type="Proteomes" id="UP000306918"/>
    </source>
</evidence>
<dbReference type="OrthoDB" id="8455098at2"/>
<dbReference type="SMART" id="SM00235">
    <property type="entry name" value="ZnMc"/>
    <property type="match status" value="1"/>
</dbReference>
<dbReference type="CDD" id="cd04280">
    <property type="entry name" value="ZnMc_astacin_like"/>
    <property type="match status" value="1"/>
</dbReference>
<dbReference type="Gene3D" id="3.40.390.10">
    <property type="entry name" value="Collagenase (Catalytic Domain)"/>
    <property type="match status" value="1"/>
</dbReference>
<dbReference type="InterPro" id="IPR024079">
    <property type="entry name" value="MetalloPept_cat_dom_sf"/>
</dbReference>
<organism evidence="3 4">
    <name type="scientific">Niastella caeni</name>
    <dbReference type="NCBI Taxonomy" id="2569763"/>
    <lineage>
        <taxon>Bacteria</taxon>
        <taxon>Pseudomonadati</taxon>
        <taxon>Bacteroidota</taxon>
        <taxon>Chitinophagia</taxon>
        <taxon>Chitinophagales</taxon>
        <taxon>Chitinophagaceae</taxon>
        <taxon>Niastella</taxon>
    </lineage>
</organism>
<dbReference type="Pfam" id="PF01400">
    <property type="entry name" value="Astacin"/>
    <property type="match status" value="1"/>
</dbReference>
<gene>
    <name evidence="3" type="ORF">FAM09_03395</name>
</gene>
<dbReference type="EMBL" id="STFF01000001">
    <property type="protein sequence ID" value="THU41171.1"/>
    <property type="molecule type" value="Genomic_DNA"/>
</dbReference>
<dbReference type="GO" id="GO:0006508">
    <property type="term" value="P:proteolysis"/>
    <property type="evidence" value="ECO:0007669"/>
    <property type="project" value="UniProtKB-KW"/>
</dbReference>
<comment type="cofactor">
    <cofactor evidence="1">
        <name>Zn(2+)</name>
        <dbReference type="ChEBI" id="CHEBI:29105"/>
    </cofactor>
    <text evidence="1">Binds 1 zinc ion per subunit.</text>
</comment>
<dbReference type="InterPro" id="IPR006026">
    <property type="entry name" value="Peptidase_Metallo"/>
</dbReference>
<name>A0A4S8I0G6_9BACT</name>
<feature type="binding site" evidence="1">
    <location>
        <position position="186"/>
    </location>
    <ligand>
        <name>Zn(2+)</name>
        <dbReference type="ChEBI" id="CHEBI:29105"/>
        <note>catalytic</note>
    </ligand>
</feature>
<proteinExistence type="predicted"/>
<protein>
    <submittedName>
        <fullName evidence="3">Zinc metalloprotease</fullName>
    </submittedName>
</protein>
<feature type="binding site" evidence="1">
    <location>
        <position position="180"/>
    </location>
    <ligand>
        <name>Zn(2+)</name>
        <dbReference type="ChEBI" id="CHEBI:29105"/>
        <note>catalytic</note>
    </ligand>
</feature>
<accession>A0A4S8I0G6</accession>
<evidence type="ECO:0000259" key="2">
    <source>
        <dbReference type="PROSITE" id="PS51864"/>
    </source>
</evidence>
<dbReference type="SUPFAM" id="SSF55486">
    <property type="entry name" value="Metalloproteases ('zincins'), catalytic domain"/>
    <property type="match status" value="1"/>
</dbReference>
<sequence>MAPNDNLQSNNGEFDLPAEMFRSSDHANKVHLKVPRPHLGLIEQGKEVEYSEIDELAIYEGDIVLGTVEEIEKAKNDPAGMGVTIDGRKFRWGTPVNGRITEVIVPFTTIPALEQTVSKAIQHWEGHTPIRFKKREDENDFISFEALGGCFSRVGKQGGKQVISLHPGCGLGGAIHEIGHALGLWHEQSREDRDDHVEIVHANINPQFVHNFDKHVLDASDQGNYDFGSIMHYPAKAFSINGKDTIRARGGQPIGQRNGLSAGDIAAIKAIYPDLNWA</sequence>
<keyword evidence="4" id="KW-1185">Reference proteome</keyword>
<comment type="caution">
    <text evidence="3">The sequence shown here is derived from an EMBL/GenBank/DDBJ whole genome shotgun (WGS) entry which is preliminary data.</text>
</comment>
<dbReference type="GO" id="GO:0004222">
    <property type="term" value="F:metalloendopeptidase activity"/>
    <property type="evidence" value="ECO:0007669"/>
    <property type="project" value="UniProtKB-UniRule"/>
</dbReference>
<feature type="binding site" evidence="1">
    <location>
        <position position="176"/>
    </location>
    <ligand>
        <name>Zn(2+)</name>
        <dbReference type="ChEBI" id="CHEBI:29105"/>
        <note>catalytic</note>
    </ligand>
</feature>
<dbReference type="PROSITE" id="PS51864">
    <property type="entry name" value="ASTACIN"/>
    <property type="match status" value="1"/>
</dbReference>
<dbReference type="PANTHER" id="PTHR10127">
    <property type="entry name" value="DISCOIDIN, CUB, EGF, LAMININ , AND ZINC METALLOPROTEASE DOMAIN CONTAINING"/>
    <property type="match status" value="1"/>
</dbReference>
<keyword evidence="1 3" id="KW-0645">Protease</keyword>
<feature type="domain" description="Peptidase M12A" evidence="2">
    <location>
        <begin position="83"/>
        <end position="276"/>
    </location>
</feature>
<evidence type="ECO:0000313" key="3">
    <source>
        <dbReference type="EMBL" id="THU41171.1"/>
    </source>
</evidence>
<dbReference type="AlphaFoldDB" id="A0A4S8I0G6"/>
<feature type="active site" evidence="1">
    <location>
        <position position="177"/>
    </location>
</feature>
<dbReference type="GO" id="GO:0008270">
    <property type="term" value="F:zinc ion binding"/>
    <property type="evidence" value="ECO:0007669"/>
    <property type="project" value="UniProtKB-UniRule"/>
</dbReference>
<dbReference type="InterPro" id="IPR001506">
    <property type="entry name" value="Peptidase_M12A"/>
</dbReference>
<keyword evidence="1" id="KW-0862">Zinc</keyword>
<dbReference type="PANTHER" id="PTHR10127:SF850">
    <property type="entry name" value="METALLOENDOPEPTIDASE"/>
    <property type="match status" value="1"/>
</dbReference>
<dbReference type="PRINTS" id="PR00480">
    <property type="entry name" value="ASTACIN"/>
</dbReference>
<dbReference type="InterPro" id="IPR034035">
    <property type="entry name" value="Astacin-like_dom"/>
</dbReference>
<comment type="caution">
    <text evidence="1">Lacks conserved residue(s) required for the propagation of feature annotation.</text>
</comment>
<reference evidence="3 4" key="1">
    <citation type="submission" date="2019-04" db="EMBL/GenBank/DDBJ databases">
        <title>Niastella caeni sp. nov., isolated from activated sludge.</title>
        <authorList>
            <person name="Sheng M."/>
        </authorList>
    </citation>
    <scope>NUCLEOTIDE SEQUENCE [LARGE SCALE GENOMIC DNA]</scope>
    <source>
        <strain evidence="3 4">HX-2-15</strain>
    </source>
</reference>
<keyword evidence="1" id="KW-0378">Hydrolase</keyword>
<keyword evidence="1 3" id="KW-0482">Metalloprotease</keyword>
<keyword evidence="1" id="KW-0479">Metal-binding</keyword>